<dbReference type="GeneID" id="115632095"/>
<feature type="compositionally biased region" description="Polar residues" evidence="1">
    <location>
        <begin position="136"/>
        <end position="166"/>
    </location>
</feature>
<evidence type="ECO:0000313" key="3">
    <source>
        <dbReference type="Proteomes" id="UP000504634"/>
    </source>
</evidence>
<keyword evidence="2" id="KW-1133">Transmembrane helix</keyword>
<feature type="compositionally biased region" description="Polar residues" evidence="1">
    <location>
        <begin position="173"/>
        <end position="183"/>
    </location>
</feature>
<evidence type="ECO:0000256" key="2">
    <source>
        <dbReference type="SAM" id="Phobius"/>
    </source>
</evidence>
<evidence type="ECO:0000256" key="1">
    <source>
        <dbReference type="SAM" id="MobiDB-lite"/>
    </source>
</evidence>
<accession>A0A6J2UCR3</accession>
<protein>
    <submittedName>
        <fullName evidence="4">Uncharacterized protein LOC115632095</fullName>
    </submittedName>
</protein>
<dbReference type="AlphaFoldDB" id="A0A6J2UCR3"/>
<feature type="transmembrane region" description="Helical" evidence="2">
    <location>
        <begin position="45"/>
        <end position="66"/>
    </location>
</feature>
<name>A0A6J2UCR3_DROLE</name>
<sequence>MWEYRHVIPYDTRLKMTPFCQEWQSVCWFMLKLHAILKPLLFERLLTSVATIIVLVITTVYAFYLLHKRYKQYVTMRELHALRERVQYVNNDMVKMHDSLNATLATKAKDDNGRAVDDKFIQFLDVMFEHGPPSDCASTTNSIPLNTTDSPPDNPHTLPQHSSGGSSMELRPNPQSRSPNGNELLQIPTRLEDQFLMAEPSPLIEEPSAMFTAETQTPKQEPLQDLELSPTTKMSPTVPPKRPIRHGLNRATSGIPLYKRNTNTARDGNNTVRWRT</sequence>
<organism evidence="3 4">
    <name type="scientific">Drosophila lebanonensis</name>
    <name type="common">Fruit fly</name>
    <name type="synonym">Scaptodrosophila lebanonensis</name>
    <dbReference type="NCBI Taxonomy" id="7225"/>
    <lineage>
        <taxon>Eukaryota</taxon>
        <taxon>Metazoa</taxon>
        <taxon>Ecdysozoa</taxon>
        <taxon>Arthropoda</taxon>
        <taxon>Hexapoda</taxon>
        <taxon>Insecta</taxon>
        <taxon>Pterygota</taxon>
        <taxon>Neoptera</taxon>
        <taxon>Endopterygota</taxon>
        <taxon>Diptera</taxon>
        <taxon>Brachycera</taxon>
        <taxon>Muscomorpha</taxon>
        <taxon>Ephydroidea</taxon>
        <taxon>Drosophilidae</taxon>
        <taxon>Scaptodrosophila</taxon>
    </lineage>
</organism>
<dbReference type="RefSeq" id="XP_030384937.1">
    <property type="nucleotide sequence ID" value="XM_030529077.1"/>
</dbReference>
<feature type="region of interest" description="Disordered" evidence="1">
    <location>
        <begin position="135"/>
        <end position="183"/>
    </location>
</feature>
<keyword evidence="3" id="KW-1185">Reference proteome</keyword>
<evidence type="ECO:0000313" key="4">
    <source>
        <dbReference type="RefSeq" id="XP_030384937.1"/>
    </source>
</evidence>
<gene>
    <name evidence="4" type="primary">LOC115632095</name>
</gene>
<keyword evidence="2" id="KW-0812">Transmembrane</keyword>
<proteinExistence type="predicted"/>
<keyword evidence="2" id="KW-0472">Membrane</keyword>
<reference evidence="4" key="1">
    <citation type="submission" date="2025-08" db="UniProtKB">
        <authorList>
            <consortium name="RefSeq"/>
        </authorList>
    </citation>
    <scope>IDENTIFICATION</scope>
    <source>
        <strain evidence="4">11010-0011.00</strain>
        <tissue evidence="4">Whole body</tissue>
    </source>
</reference>
<dbReference type="Proteomes" id="UP000504634">
    <property type="component" value="Unplaced"/>
</dbReference>
<feature type="region of interest" description="Disordered" evidence="1">
    <location>
        <begin position="229"/>
        <end position="249"/>
    </location>
</feature>